<protein>
    <submittedName>
        <fullName evidence="1">Uncharacterized protein</fullName>
    </submittedName>
</protein>
<organism evidence="1 3">
    <name type="scientific">Rufibacter glacialis</name>
    <dbReference type="NCBI Taxonomy" id="1259555"/>
    <lineage>
        <taxon>Bacteria</taxon>
        <taxon>Pseudomonadati</taxon>
        <taxon>Bacteroidota</taxon>
        <taxon>Cytophagia</taxon>
        <taxon>Cytophagales</taxon>
        <taxon>Hymenobacteraceae</taxon>
        <taxon>Rufibacter</taxon>
    </lineage>
</organism>
<evidence type="ECO:0000313" key="2">
    <source>
        <dbReference type="EMBL" id="MFA1771639.1"/>
    </source>
</evidence>
<name>A0A5M8Q9S6_9BACT</name>
<sequence>MEYTHGQRHPKTGRYYNSSNQKWLAKPVRPSTKGMHKGKAKGKAVGKARGKAKGITYIKRLEALKVSHPESWMSHGWLPINVTTQDIEAAAAKHWKDTETKFEIDRALSLSSLLIILRCKVSKEQKRRAAYSAGFANLHSHDLILYVGNHYRKYLQLFIDARFISVHPKGLEDTRESFCPNAFAKAYKWQPRHMRKEGDQRMFQRVEYGSPRLLLRLFKKKQDRKQQLLKDQFRSRLKEDAFRLAAGLEADGFTAWALANPQEFPSQEELNKAIVQVHAMKAGELGITPTDAYGERFHSSYTQTKRELRQFQRIGYEQATELDLKASQFFFFACMVHYPEQCTEVLRRGMSPLRLREVMHTMRASYEKYADVREFVDASLGNNIYATIMGRYGGSLGKAAVKDLCFRALFSSSGQSPEEKKVLCERYPNVIKLCENINNWAKKQEKRNRLGGNPDAPIYSIPQLLQRLESRILIDMVALRAADHTDKPFTTIHDSFLIAPSDAPLFRAVIEDTFRGLGLPVPRVEQK</sequence>
<dbReference type="EMBL" id="VKKZ01000023">
    <property type="protein sequence ID" value="KAA6431883.1"/>
    <property type="molecule type" value="Genomic_DNA"/>
</dbReference>
<reference evidence="1 3" key="1">
    <citation type="submission" date="2019-07" db="EMBL/GenBank/DDBJ databases">
        <authorList>
            <person name="Qu J.-H."/>
        </authorList>
    </citation>
    <scope>NUCLEOTIDE SEQUENCE [LARGE SCALE GENOMIC DNA]</scope>
    <source>
        <strain evidence="1 3">MDT1-10-3</strain>
    </source>
</reference>
<dbReference type="AlphaFoldDB" id="A0A5M8Q9S6"/>
<comment type="caution">
    <text evidence="1">The sequence shown here is derived from an EMBL/GenBank/DDBJ whole genome shotgun (WGS) entry which is preliminary data.</text>
</comment>
<reference evidence="1 3" key="2">
    <citation type="submission" date="2019-09" db="EMBL/GenBank/DDBJ databases">
        <title>A bacterium isolated from glacier soil.</title>
        <authorList>
            <person name="Liu Q."/>
        </authorList>
    </citation>
    <scope>NUCLEOTIDE SEQUENCE [LARGE SCALE GENOMIC DNA]</scope>
    <source>
        <strain evidence="1 3">MDT1-10-3</strain>
    </source>
</reference>
<dbReference type="EMBL" id="JBGOGF010000005">
    <property type="protein sequence ID" value="MFA1771639.1"/>
    <property type="molecule type" value="Genomic_DNA"/>
</dbReference>
<evidence type="ECO:0000313" key="3">
    <source>
        <dbReference type="Proteomes" id="UP000323866"/>
    </source>
</evidence>
<dbReference type="Proteomes" id="UP000323866">
    <property type="component" value="Unassembled WGS sequence"/>
</dbReference>
<evidence type="ECO:0000313" key="4">
    <source>
        <dbReference type="Proteomes" id="UP001570846"/>
    </source>
</evidence>
<dbReference type="Proteomes" id="UP001570846">
    <property type="component" value="Unassembled WGS sequence"/>
</dbReference>
<proteinExistence type="predicted"/>
<accession>A0A5M8Q9S6</accession>
<evidence type="ECO:0000313" key="1">
    <source>
        <dbReference type="EMBL" id="KAA6431883.1"/>
    </source>
</evidence>
<dbReference type="OrthoDB" id="891971at2"/>
<gene>
    <name evidence="2" type="ORF">ACD591_10075</name>
    <name evidence="1" type="ORF">FOE74_17400</name>
</gene>
<reference evidence="2 4" key="3">
    <citation type="submission" date="2024-08" db="EMBL/GenBank/DDBJ databases">
        <authorList>
            <person name="Wei W."/>
        </authorList>
    </citation>
    <scope>NUCLEOTIDE SEQUENCE [LARGE SCALE GENOMIC DNA]</scope>
    <source>
        <strain evidence="2 4">XU2</strain>
    </source>
</reference>
<keyword evidence="4" id="KW-1185">Reference proteome</keyword>
<dbReference type="RefSeq" id="WP_149099902.1">
    <property type="nucleotide sequence ID" value="NZ_BMMG01000006.1"/>
</dbReference>